<dbReference type="Gene3D" id="1.20.1250.20">
    <property type="entry name" value="MFS general substrate transporter like domains"/>
    <property type="match status" value="2"/>
</dbReference>
<dbReference type="PROSITE" id="PS50850">
    <property type="entry name" value="MFS"/>
    <property type="match status" value="1"/>
</dbReference>
<dbReference type="RefSeq" id="WP_005187677.1">
    <property type="nucleotide sequence ID" value="NZ_CP045804.1"/>
</dbReference>
<dbReference type="InterPro" id="IPR011701">
    <property type="entry name" value="MFS"/>
</dbReference>
<organism evidence="7">
    <name type="scientific">Gordonia amarae</name>
    <dbReference type="NCBI Taxonomy" id="36821"/>
    <lineage>
        <taxon>Bacteria</taxon>
        <taxon>Bacillati</taxon>
        <taxon>Actinomycetota</taxon>
        <taxon>Actinomycetes</taxon>
        <taxon>Mycobacteriales</taxon>
        <taxon>Gordoniaceae</taxon>
        <taxon>Gordonia</taxon>
    </lineage>
</organism>
<evidence type="ECO:0000256" key="6">
    <source>
        <dbReference type="ARBA" id="ARBA00023136"/>
    </source>
</evidence>
<protein>
    <submittedName>
        <fullName evidence="7">MFS transporter</fullName>
    </submittedName>
</protein>
<dbReference type="PANTHER" id="PTHR23517">
    <property type="entry name" value="RESISTANCE PROTEIN MDTM, PUTATIVE-RELATED-RELATED"/>
    <property type="match status" value="1"/>
</dbReference>
<dbReference type="InterPro" id="IPR036259">
    <property type="entry name" value="MFS_trans_sf"/>
</dbReference>
<evidence type="ECO:0000256" key="2">
    <source>
        <dbReference type="ARBA" id="ARBA00022448"/>
    </source>
</evidence>
<dbReference type="GO" id="GO:0005886">
    <property type="term" value="C:plasma membrane"/>
    <property type="evidence" value="ECO:0007669"/>
    <property type="project" value="UniProtKB-SubCell"/>
</dbReference>
<evidence type="ECO:0000256" key="1">
    <source>
        <dbReference type="ARBA" id="ARBA00004651"/>
    </source>
</evidence>
<dbReference type="PROSITE" id="PS00216">
    <property type="entry name" value="SUGAR_TRANSPORT_1"/>
    <property type="match status" value="1"/>
</dbReference>
<dbReference type="InterPro" id="IPR050171">
    <property type="entry name" value="MFS_Transporters"/>
</dbReference>
<dbReference type="InterPro" id="IPR005829">
    <property type="entry name" value="Sugar_transporter_CS"/>
</dbReference>
<dbReference type="InterPro" id="IPR020846">
    <property type="entry name" value="MFS_dom"/>
</dbReference>
<evidence type="ECO:0000256" key="3">
    <source>
        <dbReference type="ARBA" id="ARBA00022475"/>
    </source>
</evidence>
<evidence type="ECO:0000256" key="4">
    <source>
        <dbReference type="ARBA" id="ARBA00022692"/>
    </source>
</evidence>
<dbReference type="AlphaFoldDB" id="A0A857LR19"/>
<keyword evidence="2" id="KW-0813">Transport</keyword>
<dbReference type="EMBL" id="CP045810">
    <property type="protein sequence ID" value="QHN40739.1"/>
    <property type="molecule type" value="Genomic_DNA"/>
</dbReference>
<proteinExistence type="predicted"/>
<dbReference type="SUPFAM" id="SSF103473">
    <property type="entry name" value="MFS general substrate transporter"/>
    <property type="match status" value="1"/>
</dbReference>
<keyword evidence="4" id="KW-0812">Transmembrane</keyword>
<accession>A0A857LR19</accession>
<dbReference type="GO" id="GO:0022857">
    <property type="term" value="F:transmembrane transporter activity"/>
    <property type="evidence" value="ECO:0007669"/>
    <property type="project" value="InterPro"/>
</dbReference>
<keyword evidence="3" id="KW-1003">Cell membrane</keyword>
<evidence type="ECO:0000256" key="5">
    <source>
        <dbReference type="ARBA" id="ARBA00022989"/>
    </source>
</evidence>
<reference evidence="7" key="1">
    <citation type="journal article" date="2021" name="Nat. Microbiol.">
        <title>Cocultivation of an ultrasmall environmental parasitic bacterium with lytic ability against bacteria associated with wastewater foams.</title>
        <authorList>
            <person name="Batinovic S."/>
            <person name="Rose J.J.A."/>
            <person name="Ratcliffe J."/>
            <person name="Seviour R.J."/>
            <person name="Petrovski S."/>
        </authorList>
    </citation>
    <scope>NUCLEOTIDE SEQUENCE</scope>
    <source>
        <strain evidence="7">CON44</strain>
    </source>
</reference>
<gene>
    <name evidence="7" type="ORF">GII30_17715</name>
</gene>
<name>A0A857LR19_9ACTN</name>
<dbReference type="Pfam" id="PF07690">
    <property type="entry name" value="MFS_1"/>
    <property type="match status" value="2"/>
</dbReference>
<keyword evidence="5" id="KW-1133">Transmembrane helix</keyword>
<sequence length="429" mass="42621">MSGQGPACRDHAGTTNSRTLALHVHLPTGLLGVANGATAPIVVLAALAHGASVSQAGLVVAGGGLGMVAADLPAGSLVARIGERWSIALGSAVGVVGALLCVIDSSLLTLSVGVVLLGLAQAVWGLARQSYLTAVVPFGQRARAISTMAGMSRLGFFVGPFVTAAILGSESSTDTVGSGATDSGHLTYVFAVQLAMVLLAGILFVTMADPPHLRTPAGSLPIHTVAVRERGTLLRLGPGALALGAVRASRTVVLPLWAEHIGMSGAEIALAFGVAGALDVGLSYPAGVGLDRLGRRAMAVPSLLLYSVGLLCIPLATTETGVWIVAIAVASANGLTNGLIMTIGADASPADARPQFLAAWRLLHDAGSAGAPAAAGALAGIIGLAAASACTGLVGLAGTLVFAVFLPRRPRTAPEATAPDPRVSAVASR</sequence>
<comment type="subcellular location">
    <subcellularLocation>
        <location evidence="1">Cell membrane</location>
        <topology evidence="1">Multi-pass membrane protein</topology>
    </subcellularLocation>
</comment>
<keyword evidence="6" id="KW-0472">Membrane</keyword>
<evidence type="ECO:0000313" key="7">
    <source>
        <dbReference type="EMBL" id="QHN40739.1"/>
    </source>
</evidence>